<gene>
    <name evidence="1" type="ORF">BDN72DRAFT_831254</name>
</gene>
<evidence type="ECO:0000313" key="1">
    <source>
        <dbReference type="EMBL" id="TFK75816.1"/>
    </source>
</evidence>
<keyword evidence="2" id="KW-1185">Reference proteome</keyword>
<evidence type="ECO:0000313" key="2">
    <source>
        <dbReference type="Proteomes" id="UP000308600"/>
    </source>
</evidence>
<sequence length="407" mass="47489">MSQNTHQSRPRKHKVRKSSEKLQGIEDDPDHHLAGPFLPQTPIGSLTPIRSGSPAPPSAHVPIKVSPFLRWIVDPVAAFKLLLFPIVLWANWELIAPYTNPSIPNPFSQFFLLSHRVPESSSDDPRYAKGWSDLVFLGYYIVFWSCVRQVLSVTIGRPLGQWFGLRREAKLDRFGEQLNALAYYAVFGFWGCRIMSQLPTWWYASEHFWIGYPHWDMKPELKAYYLTQLAHWTQELLGLILGLEKPRKDFRELFAHHLVTIWLVAGSYLVNTTVTGNAVFVSMDIPDAFFAFSKILNYIQWNNAKVYTFIFFFFVWTYFRHYLSLVIIVSVWTEWDLIPPAGRIWSLKEGTYLVDWVQYQALIPLLLLQGLNLFWYYLILRVLYRAVVHHQADDDRSDDEGEDPKED</sequence>
<name>A0ACD3BDB3_9AGAR</name>
<protein>
    <submittedName>
        <fullName evidence="1">Longevity assurance proteins LAG1 LAC1</fullName>
    </submittedName>
</protein>
<organism evidence="1 2">
    <name type="scientific">Pluteus cervinus</name>
    <dbReference type="NCBI Taxonomy" id="181527"/>
    <lineage>
        <taxon>Eukaryota</taxon>
        <taxon>Fungi</taxon>
        <taxon>Dikarya</taxon>
        <taxon>Basidiomycota</taxon>
        <taxon>Agaricomycotina</taxon>
        <taxon>Agaricomycetes</taxon>
        <taxon>Agaricomycetidae</taxon>
        <taxon>Agaricales</taxon>
        <taxon>Pluteineae</taxon>
        <taxon>Pluteaceae</taxon>
        <taxon>Pluteus</taxon>
    </lineage>
</organism>
<reference evidence="1 2" key="1">
    <citation type="journal article" date="2019" name="Nat. Ecol. Evol.">
        <title>Megaphylogeny resolves global patterns of mushroom evolution.</title>
        <authorList>
            <person name="Varga T."/>
            <person name="Krizsan K."/>
            <person name="Foldi C."/>
            <person name="Dima B."/>
            <person name="Sanchez-Garcia M."/>
            <person name="Sanchez-Ramirez S."/>
            <person name="Szollosi G.J."/>
            <person name="Szarkandi J.G."/>
            <person name="Papp V."/>
            <person name="Albert L."/>
            <person name="Andreopoulos W."/>
            <person name="Angelini C."/>
            <person name="Antonin V."/>
            <person name="Barry K.W."/>
            <person name="Bougher N.L."/>
            <person name="Buchanan P."/>
            <person name="Buyck B."/>
            <person name="Bense V."/>
            <person name="Catcheside P."/>
            <person name="Chovatia M."/>
            <person name="Cooper J."/>
            <person name="Damon W."/>
            <person name="Desjardin D."/>
            <person name="Finy P."/>
            <person name="Geml J."/>
            <person name="Haridas S."/>
            <person name="Hughes K."/>
            <person name="Justo A."/>
            <person name="Karasinski D."/>
            <person name="Kautmanova I."/>
            <person name="Kiss B."/>
            <person name="Kocsube S."/>
            <person name="Kotiranta H."/>
            <person name="LaButti K.M."/>
            <person name="Lechner B.E."/>
            <person name="Liimatainen K."/>
            <person name="Lipzen A."/>
            <person name="Lukacs Z."/>
            <person name="Mihaltcheva S."/>
            <person name="Morgado L.N."/>
            <person name="Niskanen T."/>
            <person name="Noordeloos M.E."/>
            <person name="Ohm R.A."/>
            <person name="Ortiz-Santana B."/>
            <person name="Ovrebo C."/>
            <person name="Racz N."/>
            <person name="Riley R."/>
            <person name="Savchenko A."/>
            <person name="Shiryaev A."/>
            <person name="Soop K."/>
            <person name="Spirin V."/>
            <person name="Szebenyi C."/>
            <person name="Tomsovsky M."/>
            <person name="Tulloss R.E."/>
            <person name="Uehling J."/>
            <person name="Grigoriev I.V."/>
            <person name="Vagvolgyi C."/>
            <person name="Papp T."/>
            <person name="Martin F.M."/>
            <person name="Miettinen O."/>
            <person name="Hibbett D.S."/>
            <person name="Nagy L.G."/>
        </authorList>
    </citation>
    <scope>NUCLEOTIDE SEQUENCE [LARGE SCALE GENOMIC DNA]</scope>
    <source>
        <strain evidence="1 2">NL-1719</strain>
    </source>
</reference>
<dbReference type="Proteomes" id="UP000308600">
    <property type="component" value="Unassembled WGS sequence"/>
</dbReference>
<dbReference type="EMBL" id="ML208261">
    <property type="protein sequence ID" value="TFK75816.1"/>
    <property type="molecule type" value="Genomic_DNA"/>
</dbReference>
<accession>A0ACD3BDB3</accession>
<proteinExistence type="predicted"/>